<evidence type="ECO:0000313" key="1">
    <source>
        <dbReference type="EMBL" id="SEJ81448.1"/>
    </source>
</evidence>
<dbReference type="InterPro" id="IPR003848">
    <property type="entry name" value="DUF218"/>
</dbReference>
<name>A0A1H7BVK5_9FIRM</name>
<dbReference type="CDD" id="cd06259">
    <property type="entry name" value="YdcF-like"/>
    <property type="match status" value="1"/>
</dbReference>
<dbReference type="InterPro" id="IPR014729">
    <property type="entry name" value="Rossmann-like_a/b/a_fold"/>
</dbReference>
<dbReference type="PANTHER" id="PTHR30336">
    <property type="entry name" value="INNER MEMBRANE PROTEIN, PROBABLE PERMEASE"/>
    <property type="match status" value="1"/>
</dbReference>
<dbReference type="Gene3D" id="1.10.3620.10">
    <property type="entry name" value="YdcF like domain"/>
    <property type="match status" value="1"/>
</dbReference>
<dbReference type="EMBL" id="FNZK01000018">
    <property type="protein sequence ID" value="SEJ81448.1"/>
    <property type="molecule type" value="Genomic_DNA"/>
</dbReference>
<proteinExistence type="predicted"/>
<dbReference type="Proteomes" id="UP000199662">
    <property type="component" value="Unassembled WGS sequence"/>
</dbReference>
<dbReference type="InterPro" id="IPR051599">
    <property type="entry name" value="Cell_Envelope_Assoc"/>
</dbReference>
<dbReference type="AlphaFoldDB" id="A0A1H7BVK5"/>
<gene>
    <name evidence="1" type="ORF">SAMN05660742_11814</name>
</gene>
<accession>A0A1H7BVK5</accession>
<sequence>MNTEQIQQAVNEISAFLAVRDLDDLDYKALEKVAGLKKVDVLVLLGNSIPYTIQCAATAYKNNLCDRILINGGIGHSTEILRQQIRKNEKFADIEVANRAEGDIFFDIMTKIYHIPANKILVENKSTNCGDNAFKAIALLDQLNIKYRALLLIQDPTMQLRTYASFLKYTEHQHVQILNYAPFVPVVDHNLKLINKDINGIWNEQRYLELIMGEIPRLKDDMNGYGPCGKNYIAHVDVPQQIEAQYHKLKSFFNEDLSERSIF</sequence>
<dbReference type="Gene3D" id="3.40.50.620">
    <property type="entry name" value="HUPs"/>
    <property type="match status" value="1"/>
</dbReference>
<organism evidence="1 2">
    <name type="scientific">Propionispira arboris</name>
    <dbReference type="NCBI Taxonomy" id="84035"/>
    <lineage>
        <taxon>Bacteria</taxon>
        <taxon>Bacillati</taxon>
        <taxon>Bacillota</taxon>
        <taxon>Negativicutes</taxon>
        <taxon>Selenomonadales</taxon>
        <taxon>Selenomonadaceae</taxon>
        <taxon>Propionispira</taxon>
    </lineage>
</organism>
<protein>
    <submittedName>
        <fullName evidence="1">Uncharacterized SAM-binding protein YcdF, DUF218 family</fullName>
    </submittedName>
</protein>
<dbReference type="GO" id="GO:0005886">
    <property type="term" value="C:plasma membrane"/>
    <property type="evidence" value="ECO:0007669"/>
    <property type="project" value="TreeGrafter"/>
</dbReference>
<keyword evidence="2" id="KW-1185">Reference proteome</keyword>
<dbReference type="PANTHER" id="PTHR30336:SF20">
    <property type="entry name" value="DUF218 DOMAIN-CONTAINING PROTEIN"/>
    <property type="match status" value="1"/>
</dbReference>
<reference evidence="1 2" key="1">
    <citation type="submission" date="2016-10" db="EMBL/GenBank/DDBJ databases">
        <authorList>
            <person name="de Groot N.N."/>
        </authorList>
    </citation>
    <scope>NUCLEOTIDE SEQUENCE [LARGE SCALE GENOMIC DNA]</scope>
    <source>
        <strain evidence="1 2">DSM 2179</strain>
    </source>
</reference>
<evidence type="ECO:0000313" key="2">
    <source>
        <dbReference type="Proteomes" id="UP000199662"/>
    </source>
</evidence>
<dbReference type="STRING" id="84035.SAMN05660742_11814"/>